<sequence>MSCPYINSLLQYRLSPYDWKVIEVLVKLLKPFEIATKQLEGNGIPGARSTSGSFDEYLPVFEILVSYSATSREKEDVEIAICDGLDNRTRRLLKVFIKLGWKKMEKYYSRLSGASYVGAVVFNPAKKWHLLDRLWSRIPSRKAKSWRQEYEARLVEIWDRYKEREVDGEIFAASDRGSMDYIERRLARSTAAFPNGQSSPSPAAGARENNRKTMQIASTLQEQTD</sequence>
<dbReference type="EMBL" id="KQ030690">
    <property type="protein sequence ID" value="KJZ69667.1"/>
    <property type="molecule type" value="Genomic_DNA"/>
</dbReference>
<accession>A0A0F7ZWW2</accession>
<evidence type="ECO:0000313" key="2">
    <source>
        <dbReference type="EMBL" id="KJZ69667.1"/>
    </source>
</evidence>
<evidence type="ECO:0000313" key="3">
    <source>
        <dbReference type="Proteomes" id="UP000054481"/>
    </source>
</evidence>
<dbReference type="Proteomes" id="UP000054481">
    <property type="component" value="Unassembled WGS sequence"/>
</dbReference>
<protein>
    <recommendedName>
        <fullName evidence="4">hAT-like transposase RNase-H fold domain-containing protein</fullName>
    </recommendedName>
</protein>
<keyword evidence="3" id="KW-1185">Reference proteome</keyword>
<dbReference type="AlphaFoldDB" id="A0A0F7ZWW2"/>
<organism evidence="2 3">
    <name type="scientific">Hirsutella minnesotensis 3608</name>
    <dbReference type="NCBI Taxonomy" id="1043627"/>
    <lineage>
        <taxon>Eukaryota</taxon>
        <taxon>Fungi</taxon>
        <taxon>Dikarya</taxon>
        <taxon>Ascomycota</taxon>
        <taxon>Pezizomycotina</taxon>
        <taxon>Sordariomycetes</taxon>
        <taxon>Hypocreomycetidae</taxon>
        <taxon>Hypocreales</taxon>
        <taxon>Ophiocordycipitaceae</taxon>
        <taxon>Hirsutella</taxon>
    </lineage>
</organism>
<evidence type="ECO:0000256" key="1">
    <source>
        <dbReference type="SAM" id="MobiDB-lite"/>
    </source>
</evidence>
<dbReference type="OrthoDB" id="5143214at2759"/>
<feature type="region of interest" description="Disordered" evidence="1">
    <location>
        <begin position="191"/>
        <end position="225"/>
    </location>
</feature>
<proteinExistence type="predicted"/>
<reference evidence="2 3" key="1">
    <citation type="journal article" date="2014" name="Genome Biol. Evol.">
        <title>Comparative genomics and transcriptomics analyses reveal divergent lifestyle features of nematode endoparasitic fungus Hirsutella minnesotensis.</title>
        <authorList>
            <person name="Lai Y."/>
            <person name="Liu K."/>
            <person name="Zhang X."/>
            <person name="Zhang X."/>
            <person name="Li K."/>
            <person name="Wang N."/>
            <person name="Shu C."/>
            <person name="Wu Y."/>
            <person name="Wang C."/>
            <person name="Bushley K.E."/>
            <person name="Xiang M."/>
            <person name="Liu X."/>
        </authorList>
    </citation>
    <scope>NUCLEOTIDE SEQUENCE [LARGE SCALE GENOMIC DNA]</scope>
    <source>
        <strain evidence="2 3">3608</strain>
    </source>
</reference>
<evidence type="ECO:0008006" key="4">
    <source>
        <dbReference type="Google" id="ProtNLM"/>
    </source>
</evidence>
<name>A0A0F7ZWW2_9HYPO</name>
<gene>
    <name evidence="2" type="ORF">HIM_10940</name>
</gene>
<feature type="compositionally biased region" description="Polar residues" evidence="1">
    <location>
        <begin position="212"/>
        <end position="225"/>
    </location>
</feature>